<dbReference type="InterPro" id="IPR028082">
    <property type="entry name" value="Peripla_BP_I"/>
</dbReference>
<dbReference type="CDD" id="cd20007">
    <property type="entry name" value="PBP1_ABC_sugar_binding-like"/>
    <property type="match status" value="1"/>
</dbReference>
<keyword evidence="3" id="KW-0732">Signal</keyword>
<dbReference type="EMBL" id="CAFBPD010000153">
    <property type="protein sequence ID" value="CAB5012002.1"/>
    <property type="molecule type" value="Genomic_DNA"/>
</dbReference>
<dbReference type="InterPro" id="IPR025997">
    <property type="entry name" value="SBP_2_dom"/>
</dbReference>
<dbReference type="PANTHER" id="PTHR46847">
    <property type="entry name" value="D-ALLOSE-BINDING PERIPLASMIC PROTEIN-RELATED"/>
    <property type="match status" value="1"/>
</dbReference>
<comment type="similarity">
    <text evidence="2">Belongs to the bacterial solute-binding protein 2 family.</text>
</comment>
<accession>A0A6J7QC98</accession>
<reference evidence="5" key="1">
    <citation type="submission" date="2020-05" db="EMBL/GenBank/DDBJ databases">
        <authorList>
            <person name="Chiriac C."/>
            <person name="Salcher M."/>
            <person name="Ghai R."/>
            <person name="Kavagutti S V."/>
        </authorList>
    </citation>
    <scope>NUCLEOTIDE SEQUENCE</scope>
</reference>
<evidence type="ECO:0000256" key="3">
    <source>
        <dbReference type="ARBA" id="ARBA00022729"/>
    </source>
</evidence>
<dbReference type="PANTHER" id="PTHR46847:SF1">
    <property type="entry name" value="D-ALLOSE-BINDING PERIPLASMIC PROTEIN-RELATED"/>
    <property type="match status" value="1"/>
</dbReference>
<dbReference type="Gene3D" id="3.40.50.2300">
    <property type="match status" value="2"/>
</dbReference>
<comment type="subcellular location">
    <subcellularLocation>
        <location evidence="1">Cell envelope</location>
    </subcellularLocation>
</comment>
<dbReference type="GO" id="GO:0030246">
    <property type="term" value="F:carbohydrate binding"/>
    <property type="evidence" value="ECO:0007669"/>
    <property type="project" value="UniProtKB-ARBA"/>
</dbReference>
<evidence type="ECO:0000259" key="4">
    <source>
        <dbReference type="Pfam" id="PF13407"/>
    </source>
</evidence>
<dbReference type="AlphaFoldDB" id="A0A6J7QC98"/>
<evidence type="ECO:0000313" key="5">
    <source>
        <dbReference type="EMBL" id="CAB5012002.1"/>
    </source>
</evidence>
<sequence>MKHSSIVKKSAVTALSLGVVAGLSLGMAPGANAAGEKIAFIQGVMGDGFYITMGCGVNAQAKKMGATVTTQGPVKFDATLQKPILEAVVATNPDAILIAPNDKVAMQKPLEAAAKKGIKIVLVDTTVNNPSFAVSEISSNNYKGGQQAFAAIAQLAPQGGPVLAMGVKPGISTTDERDRGFAEAVAASGGKYTLVSQEYSLNEPAVAAQLTTAAIAKTPGIVGVFASNLFSAEGVATGVKQAGKEGTIKVVSFDAGPDQVKALKAGTVQALIAQQPYQIGVAGVQQAMYALTGKKTTKKITTGFTIITQANVDTPLGKAAQYRAKC</sequence>
<organism evidence="5">
    <name type="scientific">freshwater metagenome</name>
    <dbReference type="NCBI Taxonomy" id="449393"/>
    <lineage>
        <taxon>unclassified sequences</taxon>
        <taxon>metagenomes</taxon>
        <taxon>ecological metagenomes</taxon>
    </lineage>
</organism>
<protein>
    <submittedName>
        <fullName evidence="5">Unannotated protein</fullName>
    </submittedName>
</protein>
<proteinExistence type="inferred from homology"/>
<dbReference type="Pfam" id="PF13407">
    <property type="entry name" value="Peripla_BP_4"/>
    <property type="match status" value="1"/>
</dbReference>
<name>A0A6J7QC98_9ZZZZ</name>
<dbReference type="GO" id="GO:0030313">
    <property type="term" value="C:cell envelope"/>
    <property type="evidence" value="ECO:0007669"/>
    <property type="project" value="UniProtKB-SubCell"/>
</dbReference>
<gene>
    <name evidence="5" type="ORF">UFOPK4061_00919</name>
</gene>
<dbReference type="SUPFAM" id="SSF53822">
    <property type="entry name" value="Periplasmic binding protein-like I"/>
    <property type="match status" value="1"/>
</dbReference>
<feature type="domain" description="Periplasmic binding protein" evidence="4">
    <location>
        <begin position="38"/>
        <end position="295"/>
    </location>
</feature>
<evidence type="ECO:0000256" key="2">
    <source>
        <dbReference type="ARBA" id="ARBA00007639"/>
    </source>
</evidence>
<evidence type="ECO:0000256" key="1">
    <source>
        <dbReference type="ARBA" id="ARBA00004196"/>
    </source>
</evidence>